<dbReference type="AlphaFoldDB" id="A0A397U450"/>
<dbReference type="GO" id="GO:0004467">
    <property type="term" value="F:long-chain fatty acid-CoA ligase activity"/>
    <property type="evidence" value="ECO:0007669"/>
    <property type="project" value="TreeGrafter"/>
</dbReference>
<name>A0A397U450_9GLOM</name>
<feature type="domain" description="AMP-dependent synthetase/ligase" evidence="3">
    <location>
        <begin position="3"/>
        <end position="156"/>
    </location>
</feature>
<dbReference type="GO" id="GO:0005783">
    <property type="term" value="C:endoplasmic reticulum"/>
    <property type="evidence" value="ECO:0007669"/>
    <property type="project" value="TreeGrafter"/>
</dbReference>
<feature type="non-terminal residue" evidence="4">
    <location>
        <position position="1"/>
    </location>
</feature>
<dbReference type="SUPFAM" id="SSF56801">
    <property type="entry name" value="Acetyl-CoA synthetase-like"/>
    <property type="match status" value="1"/>
</dbReference>
<evidence type="ECO:0000313" key="4">
    <source>
        <dbReference type="EMBL" id="RIB01836.1"/>
    </source>
</evidence>
<sequence length="157" mass="17158">VAYNLITVAIYDTFGPHAVEYIINHSEIPIVVAGANRIPGPIQNASKMRVMKVIISMDELDENDSAPAPIDAITTGKVLKEWARAQGIMLLDFAEVERLGQQYPRVHNIPTMNDLACICYTSGTTGVPKGALLTHENFIGAKNGFDLCWNANQDDVC</sequence>
<evidence type="ECO:0000313" key="5">
    <source>
        <dbReference type="Proteomes" id="UP000266673"/>
    </source>
</evidence>
<dbReference type="PANTHER" id="PTHR43272:SF33">
    <property type="entry name" value="AMP-BINDING DOMAIN-CONTAINING PROTEIN-RELATED"/>
    <property type="match status" value="1"/>
</dbReference>
<dbReference type="InterPro" id="IPR000873">
    <property type="entry name" value="AMP-dep_synth/lig_dom"/>
</dbReference>
<dbReference type="GO" id="GO:0005524">
    <property type="term" value="F:ATP binding"/>
    <property type="evidence" value="ECO:0007669"/>
    <property type="project" value="UniProtKB-KW"/>
</dbReference>
<feature type="non-terminal residue" evidence="4">
    <location>
        <position position="157"/>
    </location>
</feature>
<evidence type="ECO:0000256" key="2">
    <source>
        <dbReference type="ARBA" id="ARBA00022840"/>
    </source>
</evidence>
<gene>
    <name evidence="4" type="ORF">C2G38_1907405</name>
</gene>
<keyword evidence="5" id="KW-1185">Reference proteome</keyword>
<evidence type="ECO:0000256" key="1">
    <source>
        <dbReference type="ARBA" id="ARBA00022741"/>
    </source>
</evidence>
<reference evidence="4 5" key="1">
    <citation type="submission" date="2018-06" db="EMBL/GenBank/DDBJ databases">
        <title>Comparative genomics reveals the genomic features of Rhizophagus irregularis, R. cerebriforme, R. diaphanum and Gigaspora rosea, and their symbiotic lifestyle signature.</title>
        <authorList>
            <person name="Morin E."/>
            <person name="San Clemente H."/>
            <person name="Chen E.C.H."/>
            <person name="De La Providencia I."/>
            <person name="Hainaut M."/>
            <person name="Kuo A."/>
            <person name="Kohler A."/>
            <person name="Murat C."/>
            <person name="Tang N."/>
            <person name="Roy S."/>
            <person name="Loubradou J."/>
            <person name="Henrissat B."/>
            <person name="Grigoriev I.V."/>
            <person name="Corradi N."/>
            <person name="Roux C."/>
            <person name="Martin F.M."/>
        </authorList>
    </citation>
    <scope>NUCLEOTIDE SEQUENCE [LARGE SCALE GENOMIC DNA]</scope>
    <source>
        <strain evidence="4 5">DAOM 194757</strain>
    </source>
</reference>
<dbReference type="Pfam" id="PF00501">
    <property type="entry name" value="AMP-binding"/>
    <property type="match status" value="1"/>
</dbReference>
<dbReference type="OrthoDB" id="1700726at2759"/>
<keyword evidence="1" id="KW-0547">Nucleotide-binding</keyword>
<dbReference type="STRING" id="44941.A0A397U450"/>
<dbReference type="Proteomes" id="UP000266673">
    <property type="component" value="Unassembled WGS sequence"/>
</dbReference>
<dbReference type="InterPro" id="IPR042099">
    <property type="entry name" value="ANL_N_sf"/>
</dbReference>
<dbReference type="PANTHER" id="PTHR43272">
    <property type="entry name" value="LONG-CHAIN-FATTY-ACID--COA LIGASE"/>
    <property type="match status" value="1"/>
</dbReference>
<dbReference type="InterPro" id="IPR020845">
    <property type="entry name" value="AMP-binding_CS"/>
</dbReference>
<accession>A0A397U450</accession>
<protein>
    <recommendedName>
        <fullName evidence="3">AMP-dependent synthetase/ligase domain-containing protein</fullName>
    </recommendedName>
</protein>
<dbReference type="EMBL" id="QKWP01002915">
    <property type="protein sequence ID" value="RIB01836.1"/>
    <property type="molecule type" value="Genomic_DNA"/>
</dbReference>
<proteinExistence type="predicted"/>
<keyword evidence="2" id="KW-0067">ATP-binding</keyword>
<organism evidence="4 5">
    <name type="scientific">Gigaspora rosea</name>
    <dbReference type="NCBI Taxonomy" id="44941"/>
    <lineage>
        <taxon>Eukaryota</taxon>
        <taxon>Fungi</taxon>
        <taxon>Fungi incertae sedis</taxon>
        <taxon>Mucoromycota</taxon>
        <taxon>Glomeromycotina</taxon>
        <taxon>Glomeromycetes</taxon>
        <taxon>Diversisporales</taxon>
        <taxon>Gigasporaceae</taxon>
        <taxon>Gigaspora</taxon>
    </lineage>
</organism>
<comment type="caution">
    <text evidence="4">The sequence shown here is derived from an EMBL/GenBank/DDBJ whole genome shotgun (WGS) entry which is preliminary data.</text>
</comment>
<dbReference type="GO" id="GO:0016020">
    <property type="term" value="C:membrane"/>
    <property type="evidence" value="ECO:0007669"/>
    <property type="project" value="TreeGrafter"/>
</dbReference>
<dbReference type="PROSITE" id="PS00455">
    <property type="entry name" value="AMP_BINDING"/>
    <property type="match status" value="1"/>
</dbReference>
<dbReference type="Gene3D" id="3.40.50.12780">
    <property type="entry name" value="N-terminal domain of ligase-like"/>
    <property type="match status" value="1"/>
</dbReference>
<evidence type="ECO:0000259" key="3">
    <source>
        <dbReference type="Pfam" id="PF00501"/>
    </source>
</evidence>